<evidence type="ECO:0000256" key="4">
    <source>
        <dbReference type="ARBA" id="ARBA00021148"/>
    </source>
</evidence>
<dbReference type="Proteomes" id="UP000035579">
    <property type="component" value="Chromosome"/>
</dbReference>
<keyword evidence="15" id="KW-1185">Reference proteome</keyword>
<dbReference type="InterPro" id="IPR036251">
    <property type="entry name" value="Arg_repress_C_sf"/>
</dbReference>
<keyword evidence="9" id="KW-0678">Repressor</keyword>
<keyword evidence="9" id="KW-0028">Amino-acid biosynthesis</keyword>
<proteinExistence type="inferred from homology"/>
<dbReference type="AlphaFoldDB" id="A0AAC8QAU6"/>
<name>A0AAC8QAU6_9BACT</name>
<dbReference type="InterPro" id="IPR020900">
    <property type="entry name" value="Arg_repress_DNA-bd"/>
</dbReference>
<dbReference type="Pfam" id="PF02863">
    <property type="entry name" value="Arg_repressor_C"/>
    <property type="match status" value="1"/>
</dbReference>
<dbReference type="Gene3D" id="3.30.1360.40">
    <property type="match status" value="1"/>
</dbReference>
<evidence type="ECO:0000256" key="1">
    <source>
        <dbReference type="ARBA" id="ARBA00004496"/>
    </source>
</evidence>
<dbReference type="GO" id="GO:0034618">
    <property type="term" value="F:arginine binding"/>
    <property type="evidence" value="ECO:0007669"/>
    <property type="project" value="InterPro"/>
</dbReference>
<sequence length="166" mass="17976">MRTSNVSPLRSNGDKAARQEAIRRIIRTHAVSTQDELGQLLTREGFDVTQATLSRDLAQLGAMRVSLPQGGTVYGLEEAPPPSGEDRLRELAEMVLSVEDNEMLVVVRTRPGSAPLVASAIDQARLPENLGTIAGDDTIFVAPARGKSTRTLNRKLKSLFGKEDTP</sequence>
<keyword evidence="9" id="KW-0055">Arginine biosynthesis</keyword>
<dbReference type="PANTHER" id="PTHR34471">
    <property type="entry name" value="ARGININE REPRESSOR"/>
    <property type="match status" value="1"/>
</dbReference>
<keyword evidence="8 9" id="KW-0804">Transcription</keyword>
<evidence type="ECO:0000256" key="8">
    <source>
        <dbReference type="ARBA" id="ARBA00023163"/>
    </source>
</evidence>
<dbReference type="Proteomes" id="UP000256345">
    <property type="component" value="Unassembled WGS sequence"/>
</dbReference>
<dbReference type="GO" id="GO:0006526">
    <property type="term" value="P:L-arginine biosynthetic process"/>
    <property type="evidence" value="ECO:0007669"/>
    <property type="project" value="UniProtKB-KW"/>
</dbReference>
<dbReference type="GO" id="GO:0003700">
    <property type="term" value="F:DNA-binding transcription factor activity"/>
    <property type="evidence" value="ECO:0007669"/>
    <property type="project" value="UniProtKB-UniRule"/>
</dbReference>
<evidence type="ECO:0000256" key="9">
    <source>
        <dbReference type="HAMAP-Rule" id="MF_00173"/>
    </source>
</evidence>
<reference evidence="13 15" key="2">
    <citation type="submission" date="2018-08" db="EMBL/GenBank/DDBJ databases">
        <title>Genomic Encyclopedia of Archaeal and Bacterial Type Strains, Phase II (KMG-II): from individual species to whole genera.</title>
        <authorList>
            <person name="Goeker M."/>
        </authorList>
    </citation>
    <scope>NUCLEOTIDE SEQUENCE [LARGE SCALE GENOMIC DNA]</scope>
    <source>
        <strain evidence="13 15">DSM 2261</strain>
    </source>
</reference>
<reference evidence="12 14" key="1">
    <citation type="submission" date="2015-05" db="EMBL/GenBank/DDBJ databases">
        <title>Genome assembly of Archangium gephyra DSM 2261.</title>
        <authorList>
            <person name="Sharma G."/>
            <person name="Subramanian S."/>
        </authorList>
    </citation>
    <scope>NUCLEOTIDE SEQUENCE [LARGE SCALE GENOMIC DNA]</scope>
    <source>
        <strain evidence="12 14">DSM 2261</strain>
    </source>
</reference>
<evidence type="ECO:0000256" key="7">
    <source>
        <dbReference type="ARBA" id="ARBA00023125"/>
    </source>
</evidence>
<comment type="function">
    <text evidence="9">Regulates arginine biosynthesis genes.</text>
</comment>
<feature type="domain" description="Arginine repressor C-terminal" evidence="11">
    <location>
        <begin position="91"/>
        <end position="157"/>
    </location>
</feature>
<keyword evidence="7 9" id="KW-0238">DNA-binding</keyword>
<dbReference type="GO" id="GO:0005737">
    <property type="term" value="C:cytoplasm"/>
    <property type="evidence" value="ECO:0007669"/>
    <property type="project" value="UniProtKB-SubCell"/>
</dbReference>
<dbReference type="RefSeq" id="WP_047858121.1">
    <property type="nucleotide sequence ID" value="NZ_CP011509.1"/>
</dbReference>
<dbReference type="EMBL" id="QUMU01000001">
    <property type="protein sequence ID" value="REG37667.1"/>
    <property type="molecule type" value="Genomic_DNA"/>
</dbReference>
<keyword evidence="6 9" id="KW-0805">Transcription regulation</keyword>
<evidence type="ECO:0000313" key="13">
    <source>
        <dbReference type="EMBL" id="REG37667.1"/>
    </source>
</evidence>
<dbReference type="InterPro" id="IPR020899">
    <property type="entry name" value="Arg_repress_C"/>
</dbReference>
<dbReference type="PRINTS" id="PR01467">
    <property type="entry name" value="ARGREPRESSOR"/>
</dbReference>
<keyword evidence="5 9" id="KW-0963">Cytoplasm</keyword>
<evidence type="ECO:0000313" key="14">
    <source>
        <dbReference type="Proteomes" id="UP000035579"/>
    </source>
</evidence>
<dbReference type="EMBL" id="CP011509">
    <property type="protein sequence ID" value="AKJ04252.1"/>
    <property type="molecule type" value="Genomic_DNA"/>
</dbReference>
<dbReference type="SUPFAM" id="SSF55252">
    <property type="entry name" value="C-terminal domain of arginine repressor"/>
    <property type="match status" value="1"/>
</dbReference>
<dbReference type="InterPro" id="IPR036388">
    <property type="entry name" value="WH-like_DNA-bd_sf"/>
</dbReference>
<dbReference type="InterPro" id="IPR036390">
    <property type="entry name" value="WH_DNA-bd_sf"/>
</dbReference>
<dbReference type="GO" id="GO:0051259">
    <property type="term" value="P:protein complex oligomerization"/>
    <property type="evidence" value="ECO:0007669"/>
    <property type="project" value="InterPro"/>
</dbReference>
<dbReference type="GO" id="GO:1900079">
    <property type="term" value="P:regulation of arginine biosynthetic process"/>
    <property type="evidence" value="ECO:0007669"/>
    <property type="project" value="UniProtKB-UniRule"/>
</dbReference>
<evidence type="ECO:0000313" key="15">
    <source>
        <dbReference type="Proteomes" id="UP000256345"/>
    </source>
</evidence>
<dbReference type="GO" id="GO:0003677">
    <property type="term" value="F:DNA binding"/>
    <property type="evidence" value="ECO:0007669"/>
    <property type="project" value="UniProtKB-KW"/>
</dbReference>
<gene>
    <name evidence="9" type="primary">argR</name>
    <name evidence="12" type="ORF">AA314_05878</name>
    <name evidence="13" type="ORF">ATI61_101654</name>
</gene>
<comment type="similarity">
    <text evidence="3 9">Belongs to the ArgR family.</text>
</comment>
<dbReference type="NCBIfam" id="TIGR01529">
    <property type="entry name" value="argR_whole"/>
    <property type="match status" value="1"/>
</dbReference>
<organism evidence="12 14">
    <name type="scientific">Archangium gephyra</name>
    <dbReference type="NCBI Taxonomy" id="48"/>
    <lineage>
        <taxon>Bacteria</taxon>
        <taxon>Pseudomonadati</taxon>
        <taxon>Myxococcota</taxon>
        <taxon>Myxococcia</taxon>
        <taxon>Myxococcales</taxon>
        <taxon>Cystobacterineae</taxon>
        <taxon>Archangiaceae</taxon>
        <taxon>Archangium</taxon>
    </lineage>
</organism>
<dbReference type="SUPFAM" id="SSF46785">
    <property type="entry name" value="Winged helix' DNA-binding domain"/>
    <property type="match status" value="1"/>
</dbReference>
<evidence type="ECO:0000259" key="10">
    <source>
        <dbReference type="Pfam" id="PF01316"/>
    </source>
</evidence>
<evidence type="ECO:0000256" key="6">
    <source>
        <dbReference type="ARBA" id="ARBA00023015"/>
    </source>
</evidence>
<protein>
    <recommendedName>
        <fullName evidence="4 9">Arginine repressor</fullName>
    </recommendedName>
</protein>
<dbReference type="KEGG" id="age:AA314_05878"/>
<dbReference type="PANTHER" id="PTHR34471:SF1">
    <property type="entry name" value="ARGININE REPRESSOR"/>
    <property type="match status" value="1"/>
</dbReference>
<evidence type="ECO:0000256" key="3">
    <source>
        <dbReference type="ARBA" id="ARBA00008316"/>
    </source>
</evidence>
<dbReference type="InterPro" id="IPR001669">
    <property type="entry name" value="Arg_repress"/>
</dbReference>
<dbReference type="Gene3D" id="1.10.10.10">
    <property type="entry name" value="Winged helix-like DNA-binding domain superfamily/Winged helix DNA-binding domain"/>
    <property type="match status" value="1"/>
</dbReference>
<dbReference type="Pfam" id="PF01316">
    <property type="entry name" value="Arg_repressor"/>
    <property type="match status" value="1"/>
</dbReference>
<evidence type="ECO:0000256" key="5">
    <source>
        <dbReference type="ARBA" id="ARBA00022490"/>
    </source>
</evidence>
<evidence type="ECO:0000259" key="11">
    <source>
        <dbReference type="Pfam" id="PF02863"/>
    </source>
</evidence>
<comment type="pathway">
    <text evidence="2 9">Amino-acid biosynthesis; L-arginine biosynthesis [regulation].</text>
</comment>
<dbReference type="HAMAP" id="MF_00173">
    <property type="entry name" value="Arg_repressor"/>
    <property type="match status" value="1"/>
</dbReference>
<comment type="subcellular location">
    <subcellularLocation>
        <location evidence="1 9">Cytoplasm</location>
    </subcellularLocation>
</comment>
<feature type="domain" description="Arginine repressor DNA-binding" evidence="10">
    <location>
        <begin position="15"/>
        <end position="77"/>
    </location>
</feature>
<evidence type="ECO:0000313" key="12">
    <source>
        <dbReference type="EMBL" id="AKJ04252.1"/>
    </source>
</evidence>
<evidence type="ECO:0000256" key="2">
    <source>
        <dbReference type="ARBA" id="ARBA00005040"/>
    </source>
</evidence>
<accession>A0AAC8QAU6</accession>